<organism evidence="2 3">
    <name type="scientific">Xylaria bambusicola</name>
    <dbReference type="NCBI Taxonomy" id="326684"/>
    <lineage>
        <taxon>Eukaryota</taxon>
        <taxon>Fungi</taxon>
        <taxon>Dikarya</taxon>
        <taxon>Ascomycota</taxon>
        <taxon>Pezizomycotina</taxon>
        <taxon>Sordariomycetes</taxon>
        <taxon>Xylariomycetidae</taxon>
        <taxon>Xylariales</taxon>
        <taxon>Xylariaceae</taxon>
        <taxon>Xylaria</taxon>
    </lineage>
</organism>
<keyword evidence="3" id="KW-1185">Reference proteome</keyword>
<dbReference type="AlphaFoldDB" id="A0AAN7Z3C2"/>
<gene>
    <name evidence="2" type="ORF">RRF57_011101</name>
</gene>
<feature type="compositionally biased region" description="Basic and acidic residues" evidence="1">
    <location>
        <begin position="71"/>
        <end position="89"/>
    </location>
</feature>
<dbReference type="EMBL" id="JAWHQM010000052">
    <property type="protein sequence ID" value="KAK5635390.1"/>
    <property type="molecule type" value="Genomic_DNA"/>
</dbReference>
<proteinExistence type="predicted"/>
<protein>
    <submittedName>
        <fullName evidence="2">Uncharacterized protein</fullName>
    </submittedName>
</protein>
<evidence type="ECO:0000256" key="1">
    <source>
        <dbReference type="SAM" id="MobiDB-lite"/>
    </source>
</evidence>
<sequence>MRIVSDIDDVLEFSCGASSSSGTVGSRSNGLSSTILLLTTWGSDNTPDPRGIERGGCISITSGSGTADSRLSVRRDRNENGELPGYEER</sequence>
<feature type="compositionally biased region" description="Low complexity" evidence="1">
    <location>
        <begin position="55"/>
        <end position="66"/>
    </location>
</feature>
<evidence type="ECO:0000313" key="2">
    <source>
        <dbReference type="EMBL" id="KAK5635390.1"/>
    </source>
</evidence>
<name>A0AAN7Z3C2_9PEZI</name>
<feature type="region of interest" description="Disordered" evidence="1">
    <location>
        <begin position="42"/>
        <end position="89"/>
    </location>
</feature>
<comment type="caution">
    <text evidence="2">The sequence shown here is derived from an EMBL/GenBank/DDBJ whole genome shotgun (WGS) entry which is preliminary data.</text>
</comment>
<reference evidence="2 3" key="1">
    <citation type="submission" date="2023-10" db="EMBL/GenBank/DDBJ databases">
        <title>Draft genome sequence of Xylaria bambusicola isolate GMP-LS, the root and basal stem rot pathogen of sugarcane in Indonesia.</title>
        <authorList>
            <person name="Selvaraj P."/>
            <person name="Muralishankar V."/>
            <person name="Muruganantham S."/>
            <person name="Sp S."/>
            <person name="Haryani S."/>
            <person name="Lau K.J.X."/>
            <person name="Naqvi N.I."/>
        </authorList>
    </citation>
    <scope>NUCLEOTIDE SEQUENCE [LARGE SCALE GENOMIC DNA]</scope>
    <source>
        <strain evidence="2">GMP-LS</strain>
    </source>
</reference>
<accession>A0AAN7Z3C2</accession>
<evidence type="ECO:0000313" key="3">
    <source>
        <dbReference type="Proteomes" id="UP001305414"/>
    </source>
</evidence>
<dbReference type="Proteomes" id="UP001305414">
    <property type="component" value="Unassembled WGS sequence"/>
</dbReference>